<protein>
    <submittedName>
        <fullName evidence="1">Uncharacterized protein</fullName>
    </submittedName>
</protein>
<dbReference type="Proteomes" id="UP000265520">
    <property type="component" value="Unassembled WGS sequence"/>
</dbReference>
<name>A0A392UMA3_9FABA</name>
<feature type="non-terminal residue" evidence="1">
    <location>
        <position position="1"/>
    </location>
</feature>
<evidence type="ECO:0000313" key="2">
    <source>
        <dbReference type="Proteomes" id="UP000265520"/>
    </source>
</evidence>
<comment type="caution">
    <text evidence="1">The sequence shown here is derived from an EMBL/GenBank/DDBJ whole genome shotgun (WGS) entry which is preliminary data.</text>
</comment>
<proteinExistence type="predicted"/>
<dbReference type="EMBL" id="LXQA010865749">
    <property type="protein sequence ID" value="MCI74691.1"/>
    <property type="molecule type" value="Genomic_DNA"/>
</dbReference>
<organism evidence="1 2">
    <name type="scientific">Trifolium medium</name>
    <dbReference type="NCBI Taxonomy" id="97028"/>
    <lineage>
        <taxon>Eukaryota</taxon>
        <taxon>Viridiplantae</taxon>
        <taxon>Streptophyta</taxon>
        <taxon>Embryophyta</taxon>
        <taxon>Tracheophyta</taxon>
        <taxon>Spermatophyta</taxon>
        <taxon>Magnoliopsida</taxon>
        <taxon>eudicotyledons</taxon>
        <taxon>Gunneridae</taxon>
        <taxon>Pentapetalae</taxon>
        <taxon>rosids</taxon>
        <taxon>fabids</taxon>
        <taxon>Fabales</taxon>
        <taxon>Fabaceae</taxon>
        <taxon>Papilionoideae</taxon>
        <taxon>50 kb inversion clade</taxon>
        <taxon>NPAAA clade</taxon>
        <taxon>Hologalegina</taxon>
        <taxon>IRL clade</taxon>
        <taxon>Trifolieae</taxon>
        <taxon>Trifolium</taxon>
    </lineage>
</organism>
<accession>A0A392UMA3</accession>
<dbReference type="AlphaFoldDB" id="A0A392UMA3"/>
<evidence type="ECO:0000313" key="1">
    <source>
        <dbReference type="EMBL" id="MCI74691.1"/>
    </source>
</evidence>
<keyword evidence="2" id="KW-1185">Reference proteome</keyword>
<sequence length="31" mass="3145">DEFEQQVVGTFEGGVVGPSVRHGGVTEISGA</sequence>
<reference evidence="1 2" key="1">
    <citation type="journal article" date="2018" name="Front. Plant Sci.">
        <title>Red Clover (Trifolium pratense) and Zigzag Clover (T. medium) - A Picture of Genomic Similarities and Differences.</title>
        <authorList>
            <person name="Dluhosova J."/>
            <person name="Istvanek J."/>
            <person name="Nedelnik J."/>
            <person name="Repkova J."/>
        </authorList>
    </citation>
    <scope>NUCLEOTIDE SEQUENCE [LARGE SCALE GENOMIC DNA]</scope>
    <source>
        <strain evidence="2">cv. 10/8</strain>
        <tissue evidence="1">Leaf</tissue>
    </source>
</reference>